<keyword evidence="2" id="KW-1185">Reference proteome</keyword>
<organism evidence="1 2">
    <name type="scientific">Hyphomicrobium denitrificans 1NES1</name>
    <dbReference type="NCBI Taxonomy" id="670307"/>
    <lineage>
        <taxon>Bacteria</taxon>
        <taxon>Pseudomonadati</taxon>
        <taxon>Pseudomonadota</taxon>
        <taxon>Alphaproteobacteria</taxon>
        <taxon>Hyphomicrobiales</taxon>
        <taxon>Hyphomicrobiaceae</taxon>
        <taxon>Hyphomicrobium</taxon>
    </lineage>
</organism>
<dbReference type="KEGG" id="hdt:HYPDE_37318"/>
<dbReference type="EMBL" id="CP005587">
    <property type="protein sequence ID" value="AGK59135.1"/>
    <property type="molecule type" value="Genomic_DNA"/>
</dbReference>
<evidence type="ECO:0000313" key="2">
    <source>
        <dbReference type="Proteomes" id="UP000005952"/>
    </source>
</evidence>
<proteinExistence type="predicted"/>
<reference evidence="1 2" key="1">
    <citation type="journal article" date="2013" name="Genome Announc.">
        <title>Genome sequences for three denitrifying bacterial strains isolated from a uranium- and nitrate-contaminated subsurface environment.</title>
        <authorList>
            <person name="Venkatramanan R."/>
            <person name="Prakash O."/>
            <person name="Woyke T."/>
            <person name="Chain P."/>
            <person name="Goodwin L.A."/>
            <person name="Watson D."/>
            <person name="Brooks S."/>
            <person name="Kostka J.E."/>
            <person name="Green S.J."/>
        </authorList>
    </citation>
    <scope>NUCLEOTIDE SEQUENCE [LARGE SCALE GENOMIC DNA]</scope>
    <source>
        <strain evidence="1 2">1NES1</strain>
    </source>
</reference>
<dbReference type="STRING" id="670307.HYPDE_37318"/>
<protein>
    <submittedName>
        <fullName evidence="1">Uncharacterized protein</fullName>
    </submittedName>
</protein>
<gene>
    <name evidence="1" type="ORF">HYPDE_37318</name>
</gene>
<dbReference type="HOGENOM" id="CLU_2825290_0_0_5"/>
<accession>N0BG85</accession>
<dbReference type="AlphaFoldDB" id="N0BG85"/>
<evidence type="ECO:0000313" key="1">
    <source>
        <dbReference type="EMBL" id="AGK59135.1"/>
    </source>
</evidence>
<name>N0BG85_9HYPH</name>
<sequence>MRQSVCLSPEPLTAGAGGRVYARKTAAASKHFWHPGHARIPIDRGYDPTHRNNFDLSLTLDADRPM</sequence>
<dbReference type="Proteomes" id="UP000005952">
    <property type="component" value="Chromosome"/>
</dbReference>